<dbReference type="InterPro" id="IPR009091">
    <property type="entry name" value="RCC1/BLIP-II"/>
</dbReference>
<dbReference type="PANTHER" id="PTHR46089:SF2">
    <property type="entry name" value="ALSIN HOMOLOG"/>
    <property type="match status" value="1"/>
</dbReference>
<dbReference type="Pfam" id="PF26202">
    <property type="entry name" value="HA_Alsin"/>
    <property type="match status" value="1"/>
</dbReference>
<dbReference type="Pfam" id="PF25384">
    <property type="entry name" value="Alsin_RLD"/>
    <property type="match status" value="1"/>
</dbReference>
<feature type="domain" description="VPS9" evidence="5">
    <location>
        <begin position="1347"/>
        <end position="1500"/>
    </location>
</feature>
<dbReference type="PhylomeDB" id="B4IYU6"/>
<dbReference type="Gene3D" id="2.20.110.10">
    <property type="entry name" value="Histone H3 K4-specific methyltransferase SET7/9 N-terminal domain"/>
    <property type="match status" value="1"/>
</dbReference>
<dbReference type="InterPro" id="IPR000408">
    <property type="entry name" value="Reg_chr_condens"/>
</dbReference>
<dbReference type="PROSITE" id="PS50012">
    <property type="entry name" value="RCC1_3"/>
    <property type="match status" value="2"/>
</dbReference>
<keyword evidence="2" id="KW-0677">Repeat</keyword>
<dbReference type="SMART" id="SM00698">
    <property type="entry name" value="MORN"/>
    <property type="match status" value="6"/>
</dbReference>
<gene>
    <name evidence="6" type="primary">Dgri\GH15100</name>
    <name evidence="6" type="ORF">Dgri_GH15100</name>
</gene>
<dbReference type="Pfam" id="PF25383">
    <property type="entry name" value="PH_alsin"/>
    <property type="match status" value="1"/>
</dbReference>
<dbReference type="OrthoDB" id="48314at2759"/>
<dbReference type="HOGENOM" id="CLU_004393_0_0_1"/>
<dbReference type="GO" id="GO:0031267">
    <property type="term" value="F:small GTPase binding"/>
    <property type="evidence" value="ECO:0007669"/>
    <property type="project" value="TreeGrafter"/>
</dbReference>
<evidence type="ECO:0000256" key="3">
    <source>
        <dbReference type="PROSITE-ProRule" id="PRU00235"/>
    </source>
</evidence>
<dbReference type="Proteomes" id="UP000001070">
    <property type="component" value="Unassembled WGS sequence"/>
</dbReference>
<dbReference type="InterPro" id="IPR059093">
    <property type="entry name" value="HA_Alsin"/>
</dbReference>
<dbReference type="SUPFAM" id="SSF109993">
    <property type="entry name" value="VPS9 domain"/>
    <property type="match status" value="1"/>
</dbReference>
<dbReference type="InterPro" id="IPR037191">
    <property type="entry name" value="VPS9_dom_sf"/>
</dbReference>
<dbReference type="EMBL" id="CH916366">
    <property type="protein sequence ID" value="EDV96633.1"/>
    <property type="molecule type" value="Genomic_DNA"/>
</dbReference>
<evidence type="ECO:0000313" key="7">
    <source>
        <dbReference type="Proteomes" id="UP000001070"/>
    </source>
</evidence>
<dbReference type="Pfam" id="PF02493">
    <property type="entry name" value="MORN"/>
    <property type="match status" value="6"/>
</dbReference>
<feature type="region of interest" description="Disordered" evidence="4">
    <location>
        <begin position="1177"/>
        <end position="1211"/>
    </location>
</feature>
<dbReference type="InterPro" id="IPR003123">
    <property type="entry name" value="VPS9"/>
</dbReference>
<dbReference type="eggNOG" id="KOG0231">
    <property type="taxonomic scope" value="Eukaryota"/>
</dbReference>
<dbReference type="Pfam" id="PF25389">
    <property type="entry name" value="DH_ALS2"/>
    <property type="match status" value="1"/>
</dbReference>
<feature type="region of interest" description="Disordered" evidence="4">
    <location>
        <begin position="1078"/>
        <end position="1098"/>
    </location>
</feature>
<feature type="repeat" description="RCC1" evidence="3">
    <location>
        <begin position="323"/>
        <end position="375"/>
    </location>
</feature>
<feature type="compositionally biased region" description="Polar residues" evidence="4">
    <location>
        <begin position="1085"/>
        <end position="1098"/>
    </location>
</feature>
<dbReference type="SUPFAM" id="SSF50985">
    <property type="entry name" value="RCC1/BLIP-II"/>
    <property type="match status" value="1"/>
</dbReference>
<dbReference type="InterPro" id="IPR057248">
    <property type="entry name" value="Alsin-like_PH"/>
</dbReference>
<dbReference type="SMR" id="B4IYU6"/>
<dbReference type="InterPro" id="IPR051984">
    <property type="entry name" value="Alsin"/>
</dbReference>
<dbReference type="PANTHER" id="PTHR46089">
    <property type="entry name" value="ALSIN HOMOLOG"/>
    <property type="match status" value="1"/>
</dbReference>
<reference evidence="6 7" key="1">
    <citation type="journal article" date="2007" name="Nature">
        <title>Evolution of genes and genomes on the Drosophila phylogeny.</title>
        <authorList>
            <consortium name="Drosophila 12 Genomes Consortium"/>
            <person name="Clark A.G."/>
            <person name="Eisen M.B."/>
            <person name="Smith D.R."/>
            <person name="Bergman C.M."/>
            <person name="Oliver B."/>
            <person name="Markow T.A."/>
            <person name="Kaufman T.C."/>
            <person name="Kellis M."/>
            <person name="Gelbart W."/>
            <person name="Iyer V.N."/>
            <person name="Pollard D.A."/>
            <person name="Sackton T.B."/>
            <person name="Larracuente A.M."/>
            <person name="Singh N.D."/>
            <person name="Abad J.P."/>
            <person name="Abt D.N."/>
            <person name="Adryan B."/>
            <person name="Aguade M."/>
            <person name="Akashi H."/>
            <person name="Anderson W.W."/>
            <person name="Aquadro C.F."/>
            <person name="Ardell D.H."/>
            <person name="Arguello R."/>
            <person name="Artieri C.G."/>
            <person name="Barbash D.A."/>
            <person name="Barker D."/>
            <person name="Barsanti P."/>
            <person name="Batterham P."/>
            <person name="Batzoglou S."/>
            <person name="Begun D."/>
            <person name="Bhutkar A."/>
            <person name="Blanco E."/>
            <person name="Bosak S.A."/>
            <person name="Bradley R.K."/>
            <person name="Brand A.D."/>
            <person name="Brent M.R."/>
            <person name="Brooks A.N."/>
            <person name="Brown R.H."/>
            <person name="Butlin R.K."/>
            <person name="Caggese C."/>
            <person name="Calvi B.R."/>
            <person name="Bernardo de Carvalho A."/>
            <person name="Caspi A."/>
            <person name="Castrezana S."/>
            <person name="Celniker S.E."/>
            <person name="Chang J.L."/>
            <person name="Chapple C."/>
            <person name="Chatterji S."/>
            <person name="Chinwalla A."/>
            <person name="Civetta A."/>
            <person name="Clifton S.W."/>
            <person name="Comeron J.M."/>
            <person name="Costello J.C."/>
            <person name="Coyne J.A."/>
            <person name="Daub J."/>
            <person name="David R.G."/>
            <person name="Delcher A.L."/>
            <person name="Delehaunty K."/>
            <person name="Do C.B."/>
            <person name="Ebling H."/>
            <person name="Edwards K."/>
            <person name="Eickbush T."/>
            <person name="Evans J.D."/>
            <person name="Filipski A."/>
            <person name="Findeiss S."/>
            <person name="Freyhult E."/>
            <person name="Fulton L."/>
            <person name="Fulton R."/>
            <person name="Garcia A.C."/>
            <person name="Gardiner A."/>
            <person name="Garfield D.A."/>
            <person name="Garvin B.E."/>
            <person name="Gibson G."/>
            <person name="Gilbert D."/>
            <person name="Gnerre S."/>
            <person name="Godfrey J."/>
            <person name="Good R."/>
            <person name="Gotea V."/>
            <person name="Gravely B."/>
            <person name="Greenberg A.J."/>
            <person name="Griffiths-Jones S."/>
            <person name="Gross S."/>
            <person name="Guigo R."/>
            <person name="Gustafson E.A."/>
            <person name="Haerty W."/>
            <person name="Hahn M.W."/>
            <person name="Halligan D.L."/>
            <person name="Halpern A.L."/>
            <person name="Halter G.M."/>
            <person name="Han M.V."/>
            <person name="Heger A."/>
            <person name="Hillier L."/>
            <person name="Hinrichs A.S."/>
            <person name="Holmes I."/>
            <person name="Hoskins R.A."/>
            <person name="Hubisz M.J."/>
            <person name="Hultmark D."/>
            <person name="Huntley M.A."/>
            <person name="Jaffe D.B."/>
            <person name="Jagadeeshan S."/>
            <person name="Jeck W.R."/>
            <person name="Johnson J."/>
            <person name="Jones C.D."/>
            <person name="Jordan W.C."/>
            <person name="Karpen G.H."/>
            <person name="Kataoka E."/>
            <person name="Keightley P.D."/>
            <person name="Kheradpour P."/>
            <person name="Kirkness E.F."/>
            <person name="Koerich L.B."/>
            <person name="Kristiansen K."/>
            <person name="Kudrna D."/>
            <person name="Kulathinal R.J."/>
            <person name="Kumar S."/>
            <person name="Kwok R."/>
            <person name="Lander E."/>
            <person name="Langley C.H."/>
            <person name="Lapoint R."/>
            <person name="Lazzaro B.P."/>
            <person name="Lee S.J."/>
            <person name="Levesque L."/>
            <person name="Li R."/>
            <person name="Lin C.F."/>
            <person name="Lin M.F."/>
            <person name="Lindblad-Toh K."/>
            <person name="Llopart A."/>
            <person name="Long M."/>
            <person name="Low L."/>
            <person name="Lozovsky E."/>
            <person name="Lu J."/>
            <person name="Luo M."/>
            <person name="Machado C.A."/>
            <person name="Makalowski W."/>
            <person name="Marzo M."/>
            <person name="Matsuda M."/>
            <person name="Matzkin L."/>
            <person name="McAllister B."/>
            <person name="McBride C.S."/>
            <person name="McKernan B."/>
            <person name="McKernan K."/>
            <person name="Mendez-Lago M."/>
            <person name="Minx P."/>
            <person name="Mollenhauer M.U."/>
            <person name="Montooth K."/>
            <person name="Mount S.M."/>
            <person name="Mu X."/>
            <person name="Myers E."/>
            <person name="Negre B."/>
            <person name="Newfeld S."/>
            <person name="Nielsen R."/>
            <person name="Noor M.A."/>
            <person name="O'Grady P."/>
            <person name="Pachter L."/>
            <person name="Papaceit M."/>
            <person name="Parisi M.J."/>
            <person name="Parisi M."/>
            <person name="Parts L."/>
            <person name="Pedersen J.S."/>
            <person name="Pesole G."/>
            <person name="Phillippy A.M."/>
            <person name="Ponting C.P."/>
            <person name="Pop M."/>
            <person name="Porcelli D."/>
            <person name="Powell J.R."/>
            <person name="Prohaska S."/>
            <person name="Pruitt K."/>
            <person name="Puig M."/>
            <person name="Quesneville H."/>
            <person name="Ram K.R."/>
            <person name="Rand D."/>
            <person name="Rasmussen M.D."/>
            <person name="Reed L.K."/>
            <person name="Reenan R."/>
            <person name="Reily A."/>
            <person name="Remington K.A."/>
            <person name="Rieger T.T."/>
            <person name="Ritchie M.G."/>
            <person name="Robin C."/>
            <person name="Rogers Y.H."/>
            <person name="Rohde C."/>
            <person name="Rozas J."/>
            <person name="Rubenfield M.J."/>
            <person name="Ruiz A."/>
            <person name="Russo S."/>
            <person name="Salzberg S.L."/>
            <person name="Sanchez-Gracia A."/>
            <person name="Saranga D.J."/>
            <person name="Sato H."/>
            <person name="Schaeffer S.W."/>
            <person name="Schatz M.C."/>
            <person name="Schlenke T."/>
            <person name="Schwartz R."/>
            <person name="Segarra C."/>
            <person name="Singh R.S."/>
            <person name="Sirot L."/>
            <person name="Sirota M."/>
            <person name="Sisneros N.B."/>
            <person name="Smith C.D."/>
            <person name="Smith T.F."/>
            <person name="Spieth J."/>
            <person name="Stage D.E."/>
            <person name="Stark A."/>
            <person name="Stephan W."/>
            <person name="Strausberg R.L."/>
            <person name="Strempel S."/>
            <person name="Sturgill D."/>
            <person name="Sutton G."/>
            <person name="Sutton G.G."/>
            <person name="Tao W."/>
            <person name="Teichmann S."/>
            <person name="Tobari Y.N."/>
            <person name="Tomimura Y."/>
            <person name="Tsolas J.M."/>
            <person name="Valente V.L."/>
            <person name="Venter E."/>
            <person name="Venter J.C."/>
            <person name="Vicario S."/>
            <person name="Vieira F.G."/>
            <person name="Vilella A.J."/>
            <person name="Villasante A."/>
            <person name="Walenz B."/>
            <person name="Wang J."/>
            <person name="Wasserman M."/>
            <person name="Watts T."/>
            <person name="Wilson D."/>
            <person name="Wilson R.K."/>
            <person name="Wing R.A."/>
            <person name="Wolfner M.F."/>
            <person name="Wong A."/>
            <person name="Wong G.K."/>
            <person name="Wu C.I."/>
            <person name="Wu G."/>
            <person name="Yamamoto D."/>
            <person name="Yang H.P."/>
            <person name="Yang S.P."/>
            <person name="Yorke J.A."/>
            <person name="Yoshida K."/>
            <person name="Zdobnov E."/>
            <person name="Zhang P."/>
            <person name="Zhang Y."/>
            <person name="Zimin A.V."/>
            <person name="Baldwin J."/>
            <person name="Abdouelleil A."/>
            <person name="Abdulkadir J."/>
            <person name="Abebe A."/>
            <person name="Abera B."/>
            <person name="Abreu J."/>
            <person name="Acer S.C."/>
            <person name="Aftuck L."/>
            <person name="Alexander A."/>
            <person name="An P."/>
            <person name="Anderson E."/>
            <person name="Anderson S."/>
            <person name="Arachi H."/>
            <person name="Azer M."/>
            <person name="Bachantsang P."/>
            <person name="Barry A."/>
            <person name="Bayul T."/>
            <person name="Berlin A."/>
            <person name="Bessette D."/>
            <person name="Bloom T."/>
            <person name="Blye J."/>
            <person name="Boguslavskiy L."/>
            <person name="Bonnet C."/>
            <person name="Boukhgalter B."/>
            <person name="Bourzgui I."/>
            <person name="Brown A."/>
            <person name="Cahill P."/>
            <person name="Channer S."/>
            <person name="Cheshatsang Y."/>
            <person name="Chuda L."/>
            <person name="Citroen M."/>
            <person name="Collymore A."/>
            <person name="Cooke P."/>
            <person name="Costello M."/>
            <person name="D'Aco K."/>
            <person name="Daza R."/>
            <person name="De Haan G."/>
            <person name="DeGray S."/>
            <person name="DeMaso C."/>
            <person name="Dhargay N."/>
            <person name="Dooley K."/>
            <person name="Dooley E."/>
            <person name="Doricent M."/>
            <person name="Dorje P."/>
            <person name="Dorjee K."/>
            <person name="Dupes A."/>
            <person name="Elong R."/>
            <person name="Falk J."/>
            <person name="Farina A."/>
            <person name="Faro S."/>
            <person name="Ferguson D."/>
            <person name="Fisher S."/>
            <person name="Foley C.D."/>
            <person name="Franke A."/>
            <person name="Friedrich D."/>
            <person name="Gadbois L."/>
            <person name="Gearin G."/>
            <person name="Gearin C.R."/>
            <person name="Giannoukos G."/>
            <person name="Goode T."/>
            <person name="Graham J."/>
            <person name="Grandbois E."/>
            <person name="Grewal S."/>
            <person name="Gyaltsen K."/>
            <person name="Hafez N."/>
            <person name="Hagos B."/>
            <person name="Hall J."/>
            <person name="Henson C."/>
            <person name="Hollinger A."/>
            <person name="Honan T."/>
            <person name="Huard M.D."/>
            <person name="Hughes L."/>
            <person name="Hurhula B."/>
            <person name="Husby M.E."/>
            <person name="Kamat A."/>
            <person name="Kanga B."/>
            <person name="Kashin S."/>
            <person name="Khazanovich D."/>
            <person name="Kisner P."/>
            <person name="Lance K."/>
            <person name="Lara M."/>
            <person name="Lee W."/>
            <person name="Lennon N."/>
            <person name="Letendre F."/>
            <person name="LeVine R."/>
            <person name="Lipovsky A."/>
            <person name="Liu X."/>
            <person name="Liu J."/>
            <person name="Liu S."/>
            <person name="Lokyitsang T."/>
            <person name="Lokyitsang Y."/>
            <person name="Lubonja R."/>
            <person name="Lui A."/>
            <person name="MacDonald P."/>
            <person name="Magnisalis V."/>
            <person name="Maru K."/>
            <person name="Matthews C."/>
            <person name="McCusker W."/>
            <person name="McDonough S."/>
            <person name="Mehta T."/>
            <person name="Meldrim J."/>
            <person name="Meneus L."/>
            <person name="Mihai O."/>
            <person name="Mihalev A."/>
            <person name="Mihova T."/>
            <person name="Mittelman R."/>
            <person name="Mlenga V."/>
            <person name="Montmayeur A."/>
            <person name="Mulrain L."/>
            <person name="Navidi A."/>
            <person name="Naylor J."/>
            <person name="Negash T."/>
            <person name="Nguyen T."/>
            <person name="Nguyen N."/>
            <person name="Nicol R."/>
            <person name="Norbu C."/>
            <person name="Norbu N."/>
            <person name="Novod N."/>
            <person name="O'Neill B."/>
            <person name="Osman S."/>
            <person name="Markiewicz E."/>
            <person name="Oyono O.L."/>
            <person name="Patti C."/>
            <person name="Phunkhang P."/>
            <person name="Pierre F."/>
            <person name="Priest M."/>
            <person name="Raghuraman S."/>
            <person name="Rege F."/>
            <person name="Reyes R."/>
            <person name="Rise C."/>
            <person name="Rogov P."/>
            <person name="Ross K."/>
            <person name="Ryan E."/>
            <person name="Settipalli S."/>
            <person name="Shea T."/>
            <person name="Sherpa N."/>
            <person name="Shi L."/>
            <person name="Shih D."/>
            <person name="Sparrow T."/>
            <person name="Spaulding J."/>
            <person name="Stalker J."/>
            <person name="Stange-Thomann N."/>
            <person name="Stavropoulos S."/>
            <person name="Stone C."/>
            <person name="Strader C."/>
            <person name="Tesfaye S."/>
            <person name="Thomson T."/>
            <person name="Thoulutsang Y."/>
            <person name="Thoulutsang D."/>
            <person name="Topham K."/>
            <person name="Topping I."/>
            <person name="Tsamla T."/>
            <person name="Vassiliev H."/>
            <person name="Vo A."/>
            <person name="Wangchuk T."/>
            <person name="Wangdi T."/>
            <person name="Weiand M."/>
            <person name="Wilkinson J."/>
            <person name="Wilson A."/>
            <person name="Yadav S."/>
            <person name="Young G."/>
            <person name="Yu Q."/>
            <person name="Zembek L."/>
            <person name="Zhong D."/>
            <person name="Zimmer A."/>
            <person name="Zwirko Z."/>
            <person name="Jaffe D.B."/>
            <person name="Alvarez P."/>
            <person name="Brockman W."/>
            <person name="Butler J."/>
            <person name="Chin C."/>
            <person name="Gnerre S."/>
            <person name="Grabherr M."/>
            <person name="Kleber M."/>
            <person name="Mauceli E."/>
            <person name="MacCallum I."/>
        </authorList>
    </citation>
    <scope>NUCLEOTIDE SEQUENCE [LARGE SCALE GENOMIC DNA]</scope>
    <source>
        <strain evidence="7">Tucson 15287-2541.00</strain>
    </source>
</reference>
<keyword evidence="7" id="KW-1185">Reference proteome</keyword>
<keyword evidence="1" id="KW-0344">Guanine-nucleotide releasing factor</keyword>
<dbReference type="GO" id="GO:0005769">
    <property type="term" value="C:early endosome"/>
    <property type="evidence" value="ECO:0007669"/>
    <property type="project" value="EnsemblMetazoa"/>
</dbReference>
<sequence>MSSSSSNGAASGSGEAFVIYYEGKPLQLHWKGVPPLTRSPALRLCFMGSYAEGTKDRDSTALVQFESSWLLLLTADQSLYSAELLKLHGISTLELSLLRTDIVDVDFCRGSRQLFVVLTNGSVQRQLITAGGGGYRASAWQTLSFDPLGLHDEGVCMRRVCCSEQGVVFVSLNGDTYVLGSCGEVFNAEQPRHMRLCEEGKQLLDLVAGNEHFVLLVAPHQLADDVLQLQQEHSSAEEQGSLKSLQSGSSERSFTANTRHLLHQGFALLHTQLFTFGASNGGLLGTGDHIRRAHVARLEKLDGMGVCSIAAGRHHSVARTLDGRLYHWGINNREQLGEDLSSPTEICLSEQLKPEQHTALEATCGDYRTLLLNAAGQVQMVSQPPSQSSTYEQTVLHLQLGVAWPRQMRLLHCAGGYTLQNCRQFQRQYHYFLSHLQSQLQLLLKQRQAVETLLSWKLPVLAPLLLNWERIVCLVAATLHSLEGFYRADYVQPADLLFICYYREYIELFEGYTRSYCDVLSVNGFGEAVNVIGQPPLSNLNLLAELGEESYLIRMFQQPFAIYQLFMQFMELLVKTQPEYDEHRVAWSEFARMSCISQELAVNTKEFWSGKECTPRIAHLRHRQRRVILTSALVPLKLASSGLSMSSHSFILFSDFLCQLGSHALHAYPLSALWIWSEGELGLRIVTPEKNFLLMTRKAELRKVWLDQLQSSIVAALGRPLGSPVPSVRSTAYEYSREHPKFARVKACGTWRKGILHGNCYLEYPDGTVYCGEVHHGVIEGYGKMVIPSTGVYVGNFKGGRFHGFGVYELNCTGGHDSEIYEGNFCEGLFHGHGMMRNNRCIYVGEYVANARNGYGVMEDLISGDKYMGMFADNKRCGIGSCVTNRGDYFEGHFAADDLCGSGVAVFENDYYYEGELTLQGPNGRGEYYMPSGDVGCSVLGATDQDDDNCELIGNKMFGHLSGSWETVRIQNGELVLNRCFSKYPSSLGRVMVDHNRKWRALFHNFESDVANCSSAASSHSALAAITGGTLKKAAKSTLSTAQLWSCIAVYMSKQRSRDGTKPGNYFNNILLSLPLPQKSPVQPARSSTPTSQASLVSGKQTSTLDLLSATPRRIHSQETLCRKLDSLQRSDSLLSIGHNSTIDTRSLVSFSLNESLLDRSFNGESVPVGNLSSSFGNMSHNHNNNSNNATNNNNISKHRNSSNCSITSTTSTGSTMLEQVPSFGMASTLGEHDVSCIRSYLEQAFKDRYHPLYALNERIVNCFHYSYGYWKVKPTPILAKQAMREWESISRRIYRFVRKMFPALPEEYCHLDGTREVISHITLLYPLVLSEGIYSTLFVLYANKYNRKDELYRQNLNHAEKLNNEELVELLGHDSCLIAVMLDTQFEASIQMLKQLQEKFSPQDMLTVIQRNMELLTEAYEHAMATNGAQLNADNMIPLTMLSMLRAAVPHLGAELALLDDLTGGPNFQAEMNGMAGYCYTTLKAAYEHVTMRALQQRTS</sequence>
<dbReference type="SUPFAM" id="SSF82185">
    <property type="entry name" value="Histone H3 K4-specific methyltransferase SET7/9 N-terminal domain"/>
    <property type="match status" value="2"/>
</dbReference>
<dbReference type="GO" id="GO:0045022">
    <property type="term" value="P:early endosome to late endosome transport"/>
    <property type="evidence" value="ECO:0007669"/>
    <property type="project" value="EnsemblMetazoa"/>
</dbReference>
<dbReference type="STRING" id="7222.B4IYU6"/>
<accession>B4IYU6</accession>
<dbReference type="InParanoid" id="B4IYU6"/>
<dbReference type="Gene3D" id="1.20.1050.80">
    <property type="entry name" value="VPS9 domain"/>
    <property type="match status" value="1"/>
</dbReference>
<dbReference type="GO" id="GO:0005085">
    <property type="term" value="F:guanyl-nucleotide exchange factor activity"/>
    <property type="evidence" value="ECO:0007669"/>
    <property type="project" value="UniProtKB-KW"/>
</dbReference>
<dbReference type="Gene3D" id="2.130.10.30">
    <property type="entry name" value="Regulator of chromosome condensation 1/beta-lactamase-inhibitor protein II"/>
    <property type="match status" value="1"/>
</dbReference>
<evidence type="ECO:0000256" key="4">
    <source>
        <dbReference type="SAM" id="MobiDB-lite"/>
    </source>
</evidence>
<evidence type="ECO:0000256" key="1">
    <source>
        <dbReference type="ARBA" id="ARBA00022658"/>
    </source>
</evidence>
<dbReference type="InterPro" id="IPR003409">
    <property type="entry name" value="MORN"/>
</dbReference>
<dbReference type="FunCoup" id="B4IYU6">
    <property type="interactions" value="323"/>
</dbReference>
<dbReference type="PROSITE" id="PS51205">
    <property type="entry name" value="VPS9"/>
    <property type="match status" value="1"/>
</dbReference>
<feature type="repeat" description="RCC1" evidence="3">
    <location>
        <begin position="271"/>
        <end position="322"/>
    </location>
</feature>
<dbReference type="eggNOG" id="KOG1426">
    <property type="taxonomic scope" value="Eukaryota"/>
</dbReference>
<evidence type="ECO:0000256" key="2">
    <source>
        <dbReference type="ARBA" id="ARBA00022737"/>
    </source>
</evidence>
<protein>
    <submittedName>
        <fullName evidence="6">GH15100</fullName>
    </submittedName>
</protein>
<dbReference type="Pfam" id="PF02204">
    <property type="entry name" value="VPS9"/>
    <property type="match status" value="1"/>
</dbReference>
<proteinExistence type="predicted"/>
<dbReference type="KEGG" id="dgr:6558675"/>
<dbReference type="OMA" id="CIAVYMS"/>
<evidence type="ECO:0000313" key="6">
    <source>
        <dbReference type="EMBL" id="EDV96633.1"/>
    </source>
</evidence>
<dbReference type="GO" id="GO:0035011">
    <property type="term" value="P:melanotic encapsulation of foreign target"/>
    <property type="evidence" value="ECO:0007669"/>
    <property type="project" value="EnsemblMetazoa"/>
</dbReference>
<organism evidence="7">
    <name type="scientific">Drosophila grimshawi</name>
    <name type="common">Hawaiian fruit fly</name>
    <name type="synonym">Idiomyia grimshawi</name>
    <dbReference type="NCBI Taxonomy" id="7222"/>
    <lineage>
        <taxon>Eukaryota</taxon>
        <taxon>Metazoa</taxon>
        <taxon>Ecdysozoa</taxon>
        <taxon>Arthropoda</taxon>
        <taxon>Hexapoda</taxon>
        <taxon>Insecta</taxon>
        <taxon>Pterygota</taxon>
        <taxon>Neoptera</taxon>
        <taxon>Endopterygota</taxon>
        <taxon>Diptera</taxon>
        <taxon>Brachycera</taxon>
        <taxon>Muscomorpha</taxon>
        <taxon>Ephydroidea</taxon>
        <taxon>Drosophilidae</taxon>
        <taxon>Drosophila</taxon>
        <taxon>Hawaiian Drosophila</taxon>
    </lineage>
</organism>
<name>B4IYU6_DROGR</name>
<evidence type="ECO:0000259" key="5">
    <source>
        <dbReference type="PROSITE" id="PS51205"/>
    </source>
</evidence>